<feature type="transmembrane region" description="Helical" evidence="6">
    <location>
        <begin position="292"/>
        <end position="318"/>
    </location>
</feature>
<dbReference type="Pfam" id="PF00083">
    <property type="entry name" value="Sugar_tr"/>
    <property type="match status" value="1"/>
</dbReference>
<feature type="transmembrane region" description="Helical" evidence="6">
    <location>
        <begin position="147"/>
        <end position="166"/>
    </location>
</feature>
<sequence length="377" mass="41554">MAFQDLLIHTGSLGRFQLLQMAFLLICNGFVGPHSLLENFTAAIPGHRCWVPILDNVTVSDNDSGILSQDDLLRISIPLDSNLRPDKCRRFVQPQWHLLHLNGTFPNVTEPDTEPCVDGWVYDRSTFLSTTVSQWDLVCGSQALHSVAKFIFMFGIFLGHIIGGYLSDRFGRKFVFTGALLQMTITETCAAFAPNFLIYCSCRFLAGISSSSIRTNSVLLSNIGKPGFRYSKLASPPAGNGYTNVLLPYSRKVVRNAMKEELEAAQTKHSVLDLFRTPSLRKRICILCLMRATGLGVAGIAGSAGAAISPLFMIFTIYSASLPWIIYGVFPIITGLIALLLPETKNQPLPDSIQDVENERKSSREAKKNAVSKVTPF</sequence>
<evidence type="ECO:0000256" key="6">
    <source>
        <dbReference type="SAM" id="Phobius"/>
    </source>
</evidence>
<proteinExistence type="predicted"/>
<evidence type="ECO:0000313" key="7">
    <source>
        <dbReference type="EMBL" id="ERE77682.1"/>
    </source>
</evidence>
<dbReference type="Proteomes" id="UP000030759">
    <property type="component" value="Unassembled WGS sequence"/>
</dbReference>
<evidence type="ECO:0000256" key="4">
    <source>
        <dbReference type="ARBA" id="ARBA00023136"/>
    </source>
</evidence>
<dbReference type="GO" id="GO:0016020">
    <property type="term" value="C:membrane"/>
    <property type="evidence" value="ECO:0007669"/>
    <property type="project" value="UniProtKB-SubCell"/>
</dbReference>
<dbReference type="SUPFAM" id="SSF103473">
    <property type="entry name" value="MFS general substrate transporter"/>
    <property type="match status" value="2"/>
</dbReference>
<gene>
    <name evidence="7" type="ORF">H671_3g10893</name>
</gene>
<organism evidence="7 8">
    <name type="scientific">Cricetulus griseus</name>
    <name type="common">Chinese hamster</name>
    <name type="synonym">Cricetulus barabensis griseus</name>
    <dbReference type="NCBI Taxonomy" id="10029"/>
    <lineage>
        <taxon>Eukaryota</taxon>
        <taxon>Metazoa</taxon>
        <taxon>Chordata</taxon>
        <taxon>Craniata</taxon>
        <taxon>Vertebrata</taxon>
        <taxon>Euteleostomi</taxon>
        <taxon>Mammalia</taxon>
        <taxon>Eutheria</taxon>
        <taxon>Euarchontoglires</taxon>
        <taxon>Glires</taxon>
        <taxon>Rodentia</taxon>
        <taxon>Myomorpha</taxon>
        <taxon>Muroidea</taxon>
        <taxon>Cricetidae</taxon>
        <taxon>Cricetinae</taxon>
        <taxon>Cricetulus</taxon>
    </lineage>
</organism>
<evidence type="ECO:0000256" key="1">
    <source>
        <dbReference type="ARBA" id="ARBA00004141"/>
    </source>
</evidence>
<dbReference type="InterPro" id="IPR036259">
    <property type="entry name" value="MFS_trans_sf"/>
</dbReference>
<evidence type="ECO:0000256" key="5">
    <source>
        <dbReference type="SAM" id="MobiDB-lite"/>
    </source>
</evidence>
<reference evidence="8" key="1">
    <citation type="journal article" date="2013" name="Nat. Biotechnol.">
        <title>Chinese hamster genome sequenced from sorted chromosomes.</title>
        <authorList>
            <person name="Brinkrolf K."/>
            <person name="Rupp O."/>
            <person name="Laux H."/>
            <person name="Kollin F."/>
            <person name="Ernst W."/>
            <person name="Linke B."/>
            <person name="Kofler R."/>
            <person name="Romand S."/>
            <person name="Hesse F."/>
            <person name="Budach W.E."/>
            <person name="Galosy S."/>
            <person name="Muller D."/>
            <person name="Noll T."/>
            <person name="Wienberg J."/>
            <person name="Jostock T."/>
            <person name="Leonard M."/>
            <person name="Grillari J."/>
            <person name="Tauch A."/>
            <person name="Goesmann A."/>
            <person name="Helk B."/>
            <person name="Mott J.E."/>
            <person name="Puhler A."/>
            <person name="Borth N."/>
        </authorList>
    </citation>
    <scope>NUCLEOTIDE SEQUENCE [LARGE SCALE GENOMIC DNA]</scope>
    <source>
        <strain evidence="8">17A/GY</strain>
    </source>
</reference>
<keyword evidence="4 6" id="KW-0472">Membrane</keyword>
<dbReference type="EMBL" id="KE673288">
    <property type="protein sequence ID" value="ERE77682.1"/>
    <property type="molecule type" value="Genomic_DNA"/>
</dbReference>
<name>A0A098KX86_CRIGR</name>
<keyword evidence="2 6" id="KW-0812">Transmembrane</keyword>
<evidence type="ECO:0000256" key="2">
    <source>
        <dbReference type="ARBA" id="ARBA00022692"/>
    </source>
</evidence>
<dbReference type="GO" id="GO:0022857">
    <property type="term" value="F:transmembrane transporter activity"/>
    <property type="evidence" value="ECO:0007669"/>
    <property type="project" value="InterPro"/>
</dbReference>
<dbReference type="PANTHER" id="PTHR24064">
    <property type="entry name" value="SOLUTE CARRIER FAMILY 22 MEMBER"/>
    <property type="match status" value="1"/>
</dbReference>
<feature type="compositionally biased region" description="Basic and acidic residues" evidence="5">
    <location>
        <begin position="357"/>
        <end position="368"/>
    </location>
</feature>
<keyword evidence="3 6" id="KW-1133">Transmembrane helix</keyword>
<dbReference type="InterPro" id="IPR005828">
    <property type="entry name" value="MFS_sugar_transport-like"/>
</dbReference>
<evidence type="ECO:0000256" key="3">
    <source>
        <dbReference type="ARBA" id="ARBA00022989"/>
    </source>
</evidence>
<dbReference type="AlphaFoldDB" id="A0A098KX86"/>
<protein>
    <submittedName>
        <fullName evidence="7">Solute carrier family 22 member 9-like protein</fullName>
    </submittedName>
</protein>
<accession>A0A098KX86</accession>
<dbReference type="Gene3D" id="1.20.1250.20">
    <property type="entry name" value="MFS general substrate transporter like domains"/>
    <property type="match status" value="2"/>
</dbReference>
<feature type="region of interest" description="Disordered" evidence="5">
    <location>
        <begin position="349"/>
        <end position="377"/>
    </location>
</feature>
<comment type="subcellular location">
    <subcellularLocation>
        <location evidence="1">Membrane</location>
        <topology evidence="1">Multi-pass membrane protein</topology>
    </subcellularLocation>
</comment>
<feature type="transmembrane region" description="Helical" evidence="6">
    <location>
        <begin position="324"/>
        <end position="341"/>
    </location>
</feature>
<evidence type="ECO:0000313" key="8">
    <source>
        <dbReference type="Proteomes" id="UP000030759"/>
    </source>
</evidence>